<protein>
    <submittedName>
        <fullName evidence="1">Uncharacterized protein</fullName>
    </submittedName>
</protein>
<gene>
    <name evidence="1" type="ORF">MGWOODY_Hyp289</name>
</gene>
<organism evidence="1">
    <name type="scientific">hydrothermal vent metagenome</name>
    <dbReference type="NCBI Taxonomy" id="652676"/>
    <lineage>
        <taxon>unclassified sequences</taxon>
        <taxon>metagenomes</taxon>
        <taxon>ecological metagenomes</taxon>
    </lineage>
</organism>
<dbReference type="EMBL" id="CZQD01000009">
    <property type="protein sequence ID" value="CUS55726.1"/>
    <property type="molecule type" value="Genomic_DNA"/>
</dbReference>
<evidence type="ECO:0000313" key="1">
    <source>
        <dbReference type="EMBL" id="CUS55726.1"/>
    </source>
</evidence>
<dbReference type="AlphaFoldDB" id="A0A161K6X6"/>
<reference evidence="1" key="1">
    <citation type="submission" date="2015-10" db="EMBL/GenBank/DDBJ databases">
        <authorList>
            <person name="Gilbert D.G."/>
        </authorList>
    </citation>
    <scope>NUCLEOTIDE SEQUENCE</scope>
</reference>
<name>A0A161K6X6_9ZZZZ</name>
<proteinExistence type="predicted"/>
<sequence>MLKLNLLAASACVFVTESLAETRVIGEAAISSGLHDRGEQIGPLTLETELLLETTGAHGTLYGGLYRLTPIGADQAAFADETDYVIGYQFDTQGGSMDLTASWLTYPGTEDEESLELAAGFTSDLPYSPALTVFHDATLGDFGAGVSAGPSWKSGAWDAYVLARAGFVDAGDESGDRSYAGLELGAARPLGQQAEIGLYARYDISDADSFAREINQGVVTEFASSGFAVGAVIGVAIP</sequence>
<accession>A0A161K6X6</accession>